<evidence type="ECO:0000313" key="2">
    <source>
        <dbReference type="EMBL" id="MDI9237813.1"/>
    </source>
</evidence>
<gene>
    <name evidence="2" type="ORF">QLQ15_02665</name>
</gene>
<protein>
    <submittedName>
        <fullName evidence="2">Glycosyltransferase</fullName>
        <ecNumber evidence="2">2.4.-.-</ecNumber>
    </submittedName>
</protein>
<dbReference type="Proteomes" id="UP001321580">
    <property type="component" value="Unassembled WGS sequence"/>
</dbReference>
<evidence type="ECO:0000259" key="1">
    <source>
        <dbReference type="Pfam" id="PF00534"/>
    </source>
</evidence>
<dbReference type="EC" id="2.4.-.-" evidence="2"/>
<dbReference type="Pfam" id="PF00534">
    <property type="entry name" value="Glycos_transf_1"/>
    <property type="match status" value="1"/>
</dbReference>
<accession>A0ABT6XD12</accession>
<proteinExistence type="predicted"/>
<name>A0ABT6XD12_9GAMM</name>
<dbReference type="InterPro" id="IPR050194">
    <property type="entry name" value="Glycosyltransferase_grp1"/>
</dbReference>
<evidence type="ECO:0000313" key="3">
    <source>
        <dbReference type="Proteomes" id="UP001321580"/>
    </source>
</evidence>
<sequence>MPIPNARLPTARLLTRDNGAGLSRDLRLLDDALSSQGVATESIGFSDTRRRSLAFEAGLWRRRLLHGPVDVQVSIERIHPRLLALARRNVLLPNPEWTRAEWRALLPRFDRVWCKTRHAQTTFAALGCRTRYIGFTSEDRLRADIPRENAFLHVAGASRMKGTQAVLEAWARNPHWPRLTVVQHPAVASARVQAANVGHRIGRLDDAQLRHLQNTHRFHLCPSQTEGFGHSLMEAMSVGAVVLATDAEPMNELVDGTRGVPIASRPAEMMGLARCHVVDAASIERAVESALMMSESRWHELGAAARIFFESHRRAFHLRLRDAMDELSPDTVAAPAEQLAEWR</sequence>
<dbReference type="InterPro" id="IPR001296">
    <property type="entry name" value="Glyco_trans_1"/>
</dbReference>
<dbReference type="PANTHER" id="PTHR45947:SF3">
    <property type="entry name" value="SULFOQUINOVOSYL TRANSFERASE SQD2"/>
    <property type="match status" value="1"/>
</dbReference>
<reference evidence="2 3" key="1">
    <citation type="submission" date="2023-05" db="EMBL/GenBank/DDBJ databases">
        <title>Lysobacter sp. strain LF1 Genome sequencing and assembly.</title>
        <authorList>
            <person name="Jung Y."/>
        </authorList>
    </citation>
    <scope>NUCLEOTIDE SEQUENCE [LARGE SCALE GENOMIC DNA]</scope>
    <source>
        <strain evidence="2 3">LF1</strain>
    </source>
</reference>
<dbReference type="PANTHER" id="PTHR45947">
    <property type="entry name" value="SULFOQUINOVOSYL TRANSFERASE SQD2"/>
    <property type="match status" value="1"/>
</dbReference>
<dbReference type="GO" id="GO:0016757">
    <property type="term" value="F:glycosyltransferase activity"/>
    <property type="evidence" value="ECO:0007669"/>
    <property type="project" value="UniProtKB-KW"/>
</dbReference>
<dbReference type="RefSeq" id="WP_283211316.1">
    <property type="nucleotide sequence ID" value="NZ_JASGBI010000001.1"/>
</dbReference>
<dbReference type="Gene3D" id="3.40.50.2000">
    <property type="entry name" value="Glycogen Phosphorylase B"/>
    <property type="match status" value="1"/>
</dbReference>
<comment type="caution">
    <text evidence="2">The sequence shown here is derived from an EMBL/GenBank/DDBJ whole genome shotgun (WGS) entry which is preliminary data.</text>
</comment>
<dbReference type="SUPFAM" id="SSF53756">
    <property type="entry name" value="UDP-Glycosyltransferase/glycogen phosphorylase"/>
    <property type="match status" value="1"/>
</dbReference>
<keyword evidence="3" id="KW-1185">Reference proteome</keyword>
<organism evidence="2 3">
    <name type="scientific">Lysobacter stagni</name>
    <dbReference type="NCBI Taxonomy" id="3045172"/>
    <lineage>
        <taxon>Bacteria</taxon>
        <taxon>Pseudomonadati</taxon>
        <taxon>Pseudomonadota</taxon>
        <taxon>Gammaproteobacteria</taxon>
        <taxon>Lysobacterales</taxon>
        <taxon>Lysobacteraceae</taxon>
        <taxon>Lysobacter</taxon>
    </lineage>
</organism>
<keyword evidence="2" id="KW-0328">Glycosyltransferase</keyword>
<dbReference type="EMBL" id="JASGBI010000001">
    <property type="protein sequence ID" value="MDI9237813.1"/>
    <property type="molecule type" value="Genomic_DNA"/>
</dbReference>
<keyword evidence="2" id="KW-0808">Transferase</keyword>
<feature type="domain" description="Glycosyl transferase family 1" evidence="1">
    <location>
        <begin position="147"/>
        <end position="255"/>
    </location>
</feature>